<organism evidence="1 2">
    <name type="scientific">Candidatus Promineifilum breve</name>
    <dbReference type="NCBI Taxonomy" id="1806508"/>
    <lineage>
        <taxon>Bacteria</taxon>
        <taxon>Bacillati</taxon>
        <taxon>Chloroflexota</taxon>
        <taxon>Ardenticatenia</taxon>
        <taxon>Candidatus Promineifilales</taxon>
        <taxon>Candidatus Promineifilaceae</taxon>
        <taxon>Candidatus Promineifilum</taxon>
    </lineage>
</organism>
<reference evidence="1" key="1">
    <citation type="submission" date="2016-01" db="EMBL/GenBank/DDBJ databases">
        <authorList>
            <person name="Mcilroy J.S."/>
            <person name="Karst M S."/>
            <person name="Albertsen M."/>
        </authorList>
    </citation>
    <scope>NUCLEOTIDE SEQUENCE</scope>
    <source>
        <strain evidence="1">Cfx-K</strain>
    </source>
</reference>
<sequence>MIAPCHNAGTNLSSPEHMAHVTFFPVLLRLSHSYLAGTTRRARHGTGLARGCRARHHAATSLFS</sequence>
<name>A0A160T739_9CHLR</name>
<protein>
    <submittedName>
        <fullName evidence="1">Uncharacterized protein</fullName>
    </submittedName>
</protein>
<keyword evidence="2" id="KW-1185">Reference proteome</keyword>
<evidence type="ECO:0000313" key="1">
    <source>
        <dbReference type="EMBL" id="CUS06236.1"/>
    </source>
</evidence>
<dbReference type="EMBL" id="LN890656">
    <property type="protein sequence ID" value="CUS06236.1"/>
    <property type="molecule type" value="Genomic_DNA"/>
</dbReference>
<evidence type="ECO:0000313" key="2">
    <source>
        <dbReference type="Proteomes" id="UP000215027"/>
    </source>
</evidence>
<accession>A0A160T739</accession>
<dbReference type="AlphaFoldDB" id="A0A160T739"/>
<proteinExistence type="predicted"/>
<dbReference type="KEGG" id="pbf:CFX0092_B0702"/>
<dbReference type="Proteomes" id="UP000215027">
    <property type="component" value="Chromosome II"/>
</dbReference>
<gene>
    <name evidence="1" type="ORF">CFX0092_B0702</name>
</gene>